<dbReference type="PANTHER" id="PTHR15092:SF22">
    <property type="entry name" value="POLY(A)-SPECIFIC RIBONUCLEASE PNLDC1"/>
    <property type="match status" value="1"/>
</dbReference>
<evidence type="ECO:0000256" key="1">
    <source>
        <dbReference type="ARBA" id="ARBA00008372"/>
    </source>
</evidence>
<comment type="similarity">
    <text evidence="1">Belongs to the CAF1 family.</text>
</comment>
<dbReference type="PANTHER" id="PTHR15092">
    <property type="entry name" value="POLY A -SPECIFIC RIBONUCLEASE/TARGET OF EGR1, MEMBER 1"/>
    <property type="match status" value="1"/>
</dbReference>
<sequence length="578" mass="68890">MNLNRSNIVQNLPIILDKIRQSHFIALDFEMTGLNRSEILRNNGFDTIQQRYWKTKESVSVFQPIQLGLCPFRIHSSKKIEASPFNVYLTQYTENGRSDKLFLYSASTFNFLSQHNMDFNEVFKNGVYYFSRQQEEQFDSFKSLQGVRNDIRQQIIQSQSFHFKEFMSLNEKTIELFMENKRRKKLEFSLTEPRYATFYKELEQFFQKKFPQQPVHIVYDVEKHYQRRKINIQKITEKNDIDDTQNQNSAKNTQQSQYSFEEYEIMNYNFRSIIDEIINLKIPIIVHNGFIDILHLYDKFLYNLPEGSQEFKKEINKHFPVIFDSKLIINSSQKLSQEVNFQSDLRNCYEKMLKYKDIDSQIFISTDINEPQEKEDIDNIQQNTLFSNYQINGLKENNKMHEAGYDAMMTGYIFFKSLQILNILQSYGTPSFDSQTDYFQNRLQLANLQASYDIKDLDLSDSKSVDVFYIKQLNSVSAENKVLQDFFNQQLGSCKVYTIGNNLEQEYFVTSNDKSKFKYFEQKLNQEYNGVDIFYQEGKYFQIKTYQKYVDDLQKIVKEDKFTKLKNMDAVLDKLNQD</sequence>
<dbReference type="STRING" id="312017.I7M147"/>
<evidence type="ECO:0000313" key="2">
    <source>
        <dbReference type="EMBL" id="EAR94228.2"/>
    </source>
</evidence>
<dbReference type="InParanoid" id="I7M147"/>
<dbReference type="RefSeq" id="XP_001014473.2">
    <property type="nucleotide sequence ID" value="XM_001014473.2"/>
</dbReference>
<dbReference type="KEGG" id="tet:TTHERM_00522950"/>
<dbReference type="InterPro" id="IPR051181">
    <property type="entry name" value="CAF1_poly(A)_ribonucleases"/>
</dbReference>
<protein>
    <submittedName>
        <fullName evidence="2">CAF1 family ribonuclease</fullName>
    </submittedName>
</protein>
<name>I7M147_TETTS</name>
<dbReference type="InterPro" id="IPR012337">
    <property type="entry name" value="RNaseH-like_sf"/>
</dbReference>
<dbReference type="EMBL" id="GG662717">
    <property type="protein sequence ID" value="EAR94228.2"/>
    <property type="molecule type" value="Genomic_DNA"/>
</dbReference>
<dbReference type="Proteomes" id="UP000009168">
    <property type="component" value="Unassembled WGS sequence"/>
</dbReference>
<dbReference type="AlphaFoldDB" id="I7M147"/>
<dbReference type="InterPro" id="IPR036397">
    <property type="entry name" value="RNaseH_sf"/>
</dbReference>
<organism evidence="2 3">
    <name type="scientific">Tetrahymena thermophila (strain SB210)</name>
    <dbReference type="NCBI Taxonomy" id="312017"/>
    <lineage>
        <taxon>Eukaryota</taxon>
        <taxon>Sar</taxon>
        <taxon>Alveolata</taxon>
        <taxon>Ciliophora</taxon>
        <taxon>Intramacronucleata</taxon>
        <taxon>Oligohymenophorea</taxon>
        <taxon>Hymenostomatida</taxon>
        <taxon>Tetrahymenina</taxon>
        <taxon>Tetrahymenidae</taxon>
        <taxon>Tetrahymena</taxon>
    </lineage>
</organism>
<dbReference type="SUPFAM" id="SSF53098">
    <property type="entry name" value="Ribonuclease H-like"/>
    <property type="match status" value="1"/>
</dbReference>
<dbReference type="GeneID" id="7839425"/>
<reference evidence="3" key="1">
    <citation type="journal article" date="2006" name="PLoS Biol.">
        <title>Macronuclear genome sequence of the ciliate Tetrahymena thermophila, a model eukaryote.</title>
        <authorList>
            <person name="Eisen J.A."/>
            <person name="Coyne R.S."/>
            <person name="Wu M."/>
            <person name="Wu D."/>
            <person name="Thiagarajan M."/>
            <person name="Wortman J.R."/>
            <person name="Badger J.H."/>
            <person name="Ren Q."/>
            <person name="Amedeo P."/>
            <person name="Jones K.M."/>
            <person name="Tallon L.J."/>
            <person name="Delcher A.L."/>
            <person name="Salzberg S.L."/>
            <person name="Silva J.C."/>
            <person name="Haas B.J."/>
            <person name="Majoros W.H."/>
            <person name="Farzad M."/>
            <person name="Carlton J.M."/>
            <person name="Smith R.K. Jr."/>
            <person name="Garg J."/>
            <person name="Pearlman R.E."/>
            <person name="Karrer K.M."/>
            <person name="Sun L."/>
            <person name="Manning G."/>
            <person name="Elde N.C."/>
            <person name="Turkewitz A.P."/>
            <person name="Asai D.J."/>
            <person name="Wilkes D.E."/>
            <person name="Wang Y."/>
            <person name="Cai H."/>
            <person name="Collins K."/>
            <person name="Stewart B.A."/>
            <person name="Lee S.R."/>
            <person name="Wilamowska K."/>
            <person name="Weinberg Z."/>
            <person name="Ruzzo W.L."/>
            <person name="Wloga D."/>
            <person name="Gaertig J."/>
            <person name="Frankel J."/>
            <person name="Tsao C.-C."/>
            <person name="Gorovsky M.A."/>
            <person name="Keeling P.J."/>
            <person name="Waller R.F."/>
            <person name="Patron N.J."/>
            <person name="Cherry J.M."/>
            <person name="Stover N.A."/>
            <person name="Krieger C.J."/>
            <person name="del Toro C."/>
            <person name="Ryder H.F."/>
            <person name="Williamson S.C."/>
            <person name="Barbeau R.A."/>
            <person name="Hamilton E.P."/>
            <person name="Orias E."/>
        </authorList>
    </citation>
    <scope>NUCLEOTIDE SEQUENCE [LARGE SCALE GENOMIC DNA]</scope>
    <source>
        <strain evidence="3">SB210</strain>
    </source>
</reference>
<evidence type="ECO:0000313" key="3">
    <source>
        <dbReference type="Proteomes" id="UP000009168"/>
    </source>
</evidence>
<keyword evidence="3" id="KW-1185">Reference proteome</keyword>
<dbReference type="InterPro" id="IPR006941">
    <property type="entry name" value="RNase_CAF1"/>
</dbReference>
<dbReference type="GO" id="GO:0003723">
    <property type="term" value="F:RNA binding"/>
    <property type="evidence" value="ECO:0007669"/>
    <property type="project" value="TreeGrafter"/>
</dbReference>
<dbReference type="GO" id="GO:0000175">
    <property type="term" value="F:3'-5'-RNA exonuclease activity"/>
    <property type="evidence" value="ECO:0007669"/>
    <property type="project" value="TreeGrafter"/>
</dbReference>
<dbReference type="Gene3D" id="3.30.420.10">
    <property type="entry name" value="Ribonuclease H-like superfamily/Ribonuclease H"/>
    <property type="match status" value="2"/>
</dbReference>
<proteinExistence type="inferred from homology"/>
<gene>
    <name evidence="2" type="ORF">TTHERM_00522950</name>
</gene>
<dbReference type="OrthoDB" id="414075at2759"/>
<dbReference type="Pfam" id="PF04857">
    <property type="entry name" value="CAF1"/>
    <property type="match status" value="1"/>
</dbReference>
<accession>I7M147</accession>